<accession>A0AAD9L1G1</accession>
<protein>
    <submittedName>
        <fullName evidence="2">Uncharacterized protein</fullName>
    </submittedName>
</protein>
<proteinExistence type="predicted"/>
<reference evidence="2" key="1">
    <citation type="journal article" date="2023" name="Mol. Biol. Evol.">
        <title>Third-Generation Sequencing Reveals the Adaptive Role of the Epigenome in Three Deep-Sea Polychaetes.</title>
        <authorList>
            <person name="Perez M."/>
            <person name="Aroh O."/>
            <person name="Sun Y."/>
            <person name="Lan Y."/>
            <person name="Juniper S.K."/>
            <person name="Young C.R."/>
            <person name="Angers B."/>
            <person name="Qian P.Y."/>
        </authorList>
    </citation>
    <scope>NUCLEOTIDE SEQUENCE</scope>
    <source>
        <strain evidence="2">R07B-5</strain>
    </source>
</reference>
<keyword evidence="1" id="KW-0472">Membrane</keyword>
<keyword evidence="1" id="KW-1133">Transmembrane helix</keyword>
<evidence type="ECO:0000256" key="1">
    <source>
        <dbReference type="SAM" id="Phobius"/>
    </source>
</evidence>
<name>A0AAD9L1G1_RIDPI</name>
<keyword evidence="3" id="KW-1185">Reference proteome</keyword>
<dbReference type="EMBL" id="JAODUO010000417">
    <property type="protein sequence ID" value="KAK2180992.1"/>
    <property type="molecule type" value="Genomic_DNA"/>
</dbReference>
<sequence length="187" mass="20772">MRSGYLVNRCIAVGMRSLRSNLRHSGLLDCSCKNCSSFWSLRCRFLSISKACDWLRQKMAEAVRNFSPASPLNLLSKISAMFCITGFNFFLALNSLFNALCTCMISSRFGNNNLTRSKGIHDSCFMGARKTLCMTLRLRTWAFSVWINSATTSCRFFSFGLSLRSMSFGMIVSSGGNSISASKSESS</sequence>
<comment type="caution">
    <text evidence="2">The sequence shown here is derived from an EMBL/GenBank/DDBJ whole genome shotgun (WGS) entry which is preliminary data.</text>
</comment>
<organism evidence="2 3">
    <name type="scientific">Ridgeia piscesae</name>
    <name type="common">Tubeworm</name>
    <dbReference type="NCBI Taxonomy" id="27915"/>
    <lineage>
        <taxon>Eukaryota</taxon>
        <taxon>Metazoa</taxon>
        <taxon>Spiralia</taxon>
        <taxon>Lophotrochozoa</taxon>
        <taxon>Annelida</taxon>
        <taxon>Polychaeta</taxon>
        <taxon>Sedentaria</taxon>
        <taxon>Canalipalpata</taxon>
        <taxon>Sabellida</taxon>
        <taxon>Siboglinidae</taxon>
        <taxon>Ridgeia</taxon>
    </lineage>
</organism>
<feature type="transmembrane region" description="Helical" evidence="1">
    <location>
        <begin position="74"/>
        <end position="97"/>
    </location>
</feature>
<evidence type="ECO:0000313" key="3">
    <source>
        <dbReference type="Proteomes" id="UP001209878"/>
    </source>
</evidence>
<evidence type="ECO:0000313" key="2">
    <source>
        <dbReference type="EMBL" id="KAK2180992.1"/>
    </source>
</evidence>
<gene>
    <name evidence="2" type="ORF">NP493_418g01013</name>
</gene>
<dbReference type="Proteomes" id="UP001209878">
    <property type="component" value="Unassembled WGS sequence"/>
</dbReference>
<keyword evidence="1" id="KW-0812">Transmembrane</keyword>
<dbReference type="AlphaFoldDB" id="A0AAD9L1G1"/>